<keyword evidence="2" id="KW-1133">Transmembrane helix</keyword>
<organism evidence="3 4">
    <name type="scientific">Thiohalorhabdus methylotrophus</name>
    <dbReference type="NCBI Taxonomy" id="3242694"/>
    <lineage>
        <taxon>Bacteria</taxon>
        <taxon>Pseudomonadati</taxon>
        <taxon>Pseudomonadota</taxon>
        <taxon>Gammaproteobacteria</taxon>
        <taxon>Thiohalorhabdales</taxon>
        <taxon>Thiohalorhabdaceae</taxon>
        <taxon>Thiohalorhabdus</taxon>
    </lineage>
</organism>
<evidence type="ECO:0000313" key="4">
    <source>
        <dbReference type="Proteomes" id="UP001575181"/>
    </source>
</evidence>
<evidence type="ECO:0000256" key="1">
    <source>
        <dbReference type="SAM" id="MobiDB-lite"/>
    </source>
</evidence>
<evidence type="ECO:0000256" key="2">
    <source>
        <dbReference type="SAM" id="Phobius"/>
    </source>
</evidence>
<accession>A0ABV4TUN7</accession>
<feature type="transmembrane region" description="Helical" evidence="2">
    <location>
        <begin position="65"/>
        <end position="82"/>
    </location>
</feature>
<feature type="compositionally biased region" description="Low complexity" evidence="1">
    <location>
        <begin position="28"/>
        <end position="38"/>
    </location>
</feature>
<name>A0ABV4TUN7_9GAMM</name>
<gene>
    <name evidence="3" type="ORF">ACERLL_08885</name>
</gene>
<dbReference type="EMBL" id="JBGUAW010000005">
    <property type="protein sequence ID" value="MFA9460938.1"/>
    <property type="molecule type" value="Genomic_DNA"/>
</dbReference>
<proteinExistence type="predicted"/>
<keyword evidence="4" id="KW-1185">Reference proteome</keyword>
<comment type="caution">
    <text evidence="3">The sequence shown here is derived from an EMBL/GenBank/DDBJ whole genome shotgun (WGS) entry which is preliminary data.</text>
</comment>
<protein>
    <submittedName>
        <fullName evidence="3">Uncharacterized protein</fullName>
    </submittedName>
</protein>
<keyword evidence="2" id="KW-0472">Membrane</keyword>
<feature type="compositionally biased region" description="Basic and acidic residues" evidence="1">
    <location>
        <begin position="1"/>
        <end position="19"/>
    </location>
</feature>
<keyword evidence="2" id="KW-0812">Transmembrane</keyword>
<dbReference type="RefSeq" id="WP_373655721.1">
    <property type="nucleotide sequence ID" value="NZ_JBGUAW010000005.1"/>
</dbReference>
<feature type="region of interest" description="Disordered" evidence="1">
    <location>
        <begin position="1"/>
        <end position="43"/>
    </location>
</feature>
<evidence type="ECO:0000313" key="3">
    <source>
        <dbReference type="EMBL" id="MFA9460938.1"/>
    </source>
</evidence>
<dbReference type="Proteomes" id="UP001575181">
    <property type="component" value="Unassembled WGS sequence"/>
</dbReference>
<sequence>MDSEPHDPLSLAESKERLRGGHLRWRHGPPAAGRAGPPSLGEVKERVRSTAEQAGPTAWVGRHPLGALLAALTGGMAMGSFPRGMRKTLRGSLLGMLLRHL</sequence>
<reference evidence="3 4" key="1">
    <citation type="submission" date="2024-08" db="EMBL/GenBank/DDBJ databases">
        <title>Whole-genome sequencing of halo(alkali)philic microorganisms from hypersaline lakes.</title>
        <authorList>
            <person name="Sorokin D.Y."/>
            <person name="Merkel A.Y."/>
            <person name="Messina E."/>
            <person name="Yakimov M."/>
        </authorList>
    </citation>
    <scope>NUCLEOTIDE SEQUENCE [LARGE SCALE GENOMIC DNA]</scope>
    <source>
        <strain evidence="3 4">Cl-TMA</strain>
    </source>
</reference>